<accession>A0A5N5FZZ0</accession>
<protein>
    <submittedName>
        <fullName evidence="2">Uncharacterized protein</fullName>
    </submittedName>
</protein>
<reference evidence="2 3" key="3">
    <citation type="submission" date="2019-11" db="EMBL/GenBank/DDBJ databases">
        <title>A de novo genome assembly of a pear dwarfing rootstock.</title>
        <authorList>
            <person name="Wang F."/>
            <person name="Wang J."/>
            <person name="Li S."/>
            <person name="Zhang Y."/>
            <person name="Fang M."/>
            <person name="Ma L."/>
            <person name="Zhao Y."/>
            <person name="Jiang S."/>
        </authorList>
    </citation>
    <scope>NUCLEOTIDE SEQUENCE [LARGE SCALE GENOMIC DNA]</scope>
    <source>
        <strain evidence="2">S2</strain>
        <tissue evidence="2">Leaf</tissue>
    </source>
</reference>
<keyword evidence="3" id="KW-1185">Reference proteome</keyword>
<reference evidence="2 3" key="1">
    <citation type="submission" date="2019-09" db="EMBL/GenBank/DDBJ databases">
        <authorList>
            <person name="Ou C."/>
        </authorList>
    </citation>
    <scope>NUCLEOTIDE SEQUENCE [LARGE SCALE GENOMIC DNA]</scope>
    <source>
        <strain evidence="2">S2</strain>
        <tissue evidence="2">Leaf</tissue>
    </source>
</reference>
<proteinExistence type="predicted"/>
<name>A0A5N5FZZ0_9ROSA</name>
<dbReference type="EMBL" id="SMOL01000553">
    <property type="protein sequence ID" value="KAB2608719.1"/>
    <property type="molecule type" value="Genomic_DNA"/>
</dbReference>
<dbReference type="AlphaFoldDB" id="A0A5N5FZZ0"/>
<evidence type="ECO:0000256" key="1">
    <source>
        <dbReference type="SAM" id="SignalP"/>
    </source>
</evidence>
<sequence>MVGFRLGLLVCVVFLFRGCESFELEGLPRFKDLSSKEKKNNTSGILSNKFVKTAYAGQLILEIVNIIFLEEVMTVLTLKGSQDAEQFVTDKKALKAINLINLVAKTDAIKYKPTDTYSNIRGNGIKDED</sequence>
<feature type="chain" id="PRO_5024389187" evidence="1">
    <location>
        <begin position="22"/>
        <end position="129"/>
    </location>
</feature>
<organism evidence="2 3">
    <name type="scientific">Pyrus ussuriensis x Pyrus communis</name>
    <dbReference type="NCBI Taxonomy" id="2448454"/>
    <lineage>
        <taxon>Eukaryota</taxon>
        <taxon>Viridiplantae</taxon>
        <taxon>Streptophyta</taxon>
        <taxon>Embryophyta</taxon>
        <taxon>Tracheophyta</taxon>
        <taxon>Spermatophyta</taxon>
        <taxon>Magnoliopsida</taxon>
        <taxon>eudicotyledons</taxon>
        <taxon>Gunneridae</taxon>
        <taxon>Pentapetalae</taxon>
        <taxon>rosids</taxon>
        <taxon>fabids</taxon>
        <taxon>Rosales</taxon>
        <taxon>Rosaceae</taxon>
        <taxon>Amygdaloideae</taxon>
        <taxon>Maleae</taxon>
        <taxon>Pyrus</taxon>
    </lineage>
</organism>
<keyword evidence="1" id="KW-0732">Signal</keyword>
<reference evidence="3" key="2">
    <citation type="submission" date="2019-10" db="EMBL/GenBank/DDBJ databases">
        <title>A de novo genome assembly of a pear dwarfing rootstock.</title>
        <authorList>
            <person name="Wang F."/>
            <person name="Wang J."/>
            <person name="Li S."/>
            <person name="Zhang Y."/>
            <person name="Fang M."/>
            <person name="Ma L."/>
            <person name="Zhao Y."/>
            <person name="Jiang S."/>
        </authorList>
    </citation>
    <scope>NUCLEOTIDE SEQUENCE [LARGE SCALE GENOMIC DNA]</scope>
</reference>
<evidence type="ECO:0000313" key="2">
    <source>
        <dbReference type="EMBL" id="KAB2608719.1"/>
    </source>
</evidence>
<feature type="signal peptide" evidence="1">
    <location>
        <begin position="1"/>
        <end position="21"/>
    </location>
</feature>
<dbReference type="Proteomes" id="UP000327157">
    <property type="component" value="Chromosome 14"/>
</dbReference>
<gene>
    <name evidence="2" type="ORF">D8674_011887</name>
</gene>
<evidence type="ECO:0000313" key="3">
    <source>
        <dbReference type="Proteomes" id="UP000327157"/>
    </source>
</evidence>
<comment type="caution">
    <text evidence="2">The sequence shown here is derived from an EMBL/GenBank/DDBJ whole genome shotgun (WGS) entry which is preliminary data.</text>
</comment>